<evidence type="ECO:0000313" key="2">
    <source>
        <dbReference type="Proteomes" id="UP000565572"/>
    </source>
</evidence>
<comment type="caution">
    <text evidence="1">The sequence shown here is derived from an EMBL/GenBank/DDBJ whole genome shotgun (WGS) entry which is preliminary data.</text>
</comment>
<name>A0A7W5JUJ8_9ACTN</name>
<dbReference type="Proteomes" id="UP000565572">
    <property type="component" value="Unassembled WGS sequence"/>
</dbReference>
<gene>
    <name evidence="1" type="ORF">FHX39_001493</name>
</gene>
<sequence length="58" mass="6290">MTTFVTLLLAALGVLCLGIPLTAVAVVYRDELAPVWNAVRRALAFDPRHPALHHTAAR</sequence>
<keyword evidence="2" id="KW-1185">Reference proteome</keyword>
<dbReference type="RefSeq" id="WP_183337475.1">
    <property type="nucleotide sequence ID" value="NZ_JACHZG010000001.1"/>
</dbReference>
<organism evidence="1 2">
    <name type="scientific">Microlunatus antarcticus</name>
    <dbReference type="NCBI Taxonomy" id="53388"/>
    <lineage>
        <taxon>Bacteria</taxon>
        <taxon>Bacillati</taxon>
        <taxon>Actinomycetota</taxon>
        <taxon>Actinomycetes</taxon>
        <taxon>Propionibacteriales</taxon>
        <taxon>Propionibacteriaceae</taxon>
        <taxon>Microlunatus</taxon>
    </lineage>
</organism>
<evidence type="ECO:0000313" key="1">
    <source>
        <dbReference type="EMBL" id="MBB3326549.1"/>
    </source>
</evidence>
<accession>A0A7W5JUJ8</accession>
<protein>
    <submittedName>
        <fullName evidence="1">Uncharacterized protein</fullName>
    </submittedName>
</protein>
<reference evidence="1 2" key="1">
    <citation type="submission" date="2020-08" db="EMBL/GenBank/DDBJ databases">
        <title>Sequencing the genomes of 1000 actinobacteria strains.</title>
        <authorList>
            <person name="Klenk H.-P."/>
        </authorList>
    </citation>
    <scope>NUCLEOTIDE SEQUENCE [LARGE SCALE GENOMIC DNA]</scope>
    <source>
        <strain evidence="1 2">DSM 11053</strain>
    </source>
</reference>
<proteinExistence type="predicted"/>
<dbReference type="AlphaFoldDB" id="A0A7W5JUJ8"/>
<dbReference type="EMBL" id="JACHZG010000001">
    <property type="protein sequence ID" value="MBB3326549.1"/>
    <property type="molecule type" value="Genomic_DNA"/>
</dbReference>